<keyword evidence="4" id="KW-1185">Reference proteome</keyword>
<dbReference type="PIRSF" id="PIRSF016184">
    <property type="entry name" value="PhzC_PhzF"/>
    <property type="match status" value="1"/>
</dbReference>
<comment type="caution">
    <text evidence="3">The sequence shown here is derived from an EMBL/GenBank/DDBJ whole genome shotgun (WGS) entry which is preliminary data.</text>
</comment>
<dbReference type="SUPFAM" id="SSF54506">
    <property type="entry name" value="Diaminopimelate epimerase-like"/>
    <property type="match status" value="1"/>
</dbReference>
<comment type="similarity">
    <text evidence="1">Belongs to the PhzF family.</text>
</comment>
<organism evidence="3 4">
    <name type="scientific">Chitinophaga niastensis</name>
    <dbReference type="NCBI Taxonomy" id="536980"/>
    <lineage>
        <taxon>Bacteria</taxon>
        <taxon>Pseudomonadati</taxon>
        <taxon>Bacteroidota</taxon>
        <taxon>Chitinophagia</taxon>
        <taxon>Chitinophagales</taxon>
        <taxon>Chitinophagaceae</taxon>
        <taxon>Chitinophaga</taxon>
    </lineage>
</organism>
<dbReference type="InterPro" id="IPR003719">
    <property type="entry name" value="Phenazine_PhzF-like"/>
</dbReference>
<dbReference type="Proteomes" id="UP000240971">
    <property type="component" value="Unassembled WGS sequence"/>
</dbReference>
<dbReference type="PANTHER" id="PTHR13774:SF32">
    <property type="entry name" value="ANTISENSE-ENHANCING SEQUENCE 1"/>
    <property type="match status" value="1"/>
</dbReference>
<dbReference type="PANTHER" id="PTHR13774">
    <property type="entry name" value="PHENAZINE BIOSYNTHESIS PROTEIN"/>
    <property type="match status" value="1"/>
</dbReference>
<dbReference type="GO" id="GO:0016853">
    <property type="term" value="F:isomerase activity"/>
    <property type="evidence" value="ECO:0007669"/>
    <property type="project" value="TreeGrafter"/>
</dbReference>
<evidence type="ECO:0000256" key="2">
    <source>
        <dbReference type="PIRSR" id="PIRSR016184-1"/>
    </source>
</evidence>
<name>A0A2P8HGU3_CHINA</name>
<proteinExistence type="inferred from homology"/>
<dbReference type="Pfam" id="PF02567">
    <property type="entry name" value="PhzC-PhzF"/>
    <property type="match status" value="1"/>
</dbReference>
<accession>A0A2P8HGU3</accession>
<evidence type="ECO:0000313" key="3">
    <source>
        <dbReference type="EMBL" id="PSL45436.1"/>
    </source>
</evidence>
<dbReference type="AlphaFoldDB" id="A0A2P8HGU3"/>
<dbReference type="GO" id="GO:0005737">
    <property type="term" value="C:cytoplasm"/>
    <property type="evidence" value="ECO:0007669"/>
    <property type="project" value="TreeGrafter"/>
</dbReference>
<protein>
    <submittedName>
        <fullName evidence="3">PhzF family phenazine biosynthesis protein</fullName>
    </submittedName>
</protein>
<dbReference type="RefSeq" id="WP_106529770.1">
    <property type="nucleotide sequence ID" value="NZ_PYAW01000004.1"/>
</dbReference>
<dbReference type="EMBL" id="PYAW01000004">
    <property type="protein sequence ID" value="PSL45436.1"/>
    <property type="molecule type" value="Genomic_DNA"/>
</dbReference>
<dbReference type="NCBIfam" id="TIGR00654">
    <property type="entry name" value="PhzF_family"/>
    <property type="match status" value="1"/>
</dbReference>
<dbReference type="OrthoDB" id="9788221at2"/>
<dbReference type="Gene3D" id="3.10.310.10">
    <property type="entry name" value="Diaminopimelate Epimerase, Chain A, domain 1"/>
    <property type="match status" value="2"/>
</dbReference>
<sequence>MKKLDYYVLDVFTDQRYKGNQLSVVYIENELTIEQYHDISREFGYSETSFVNYSTEQNVFKVRSFTPAKFEVAGAGHNLLGAVCLALLKKWDIFKNQGEQPWVLIKDTKIPLNITEENGLPYVAMKQRQAEVIRTVPIDMISEAVGLSIDDLTLNDWPINIVQTEVPHLMVPVKDLASLEKAISHKYLLKEISEKFGFEGCYLFTTKSSSEKYLAETRFFNPGMGIDEDPATGTAAGPLAGYLEMLGYIKKDQNFLILQGKYVEHPSTIRVKVVENGIWVSGSSTIVMEGQIYL</sequence>
<feature type="active site" evidence="2">
    <location>
        <position position="47"/>
    </location>
</feature>
<evidence type="ECO:0000256" key="1">
    <source>
        <dbReference type="ARBA" id="ARBA00008270"/>
    </source>
</evidence>
<gene>
    <name evidence="3" type="ORF">CLV51_104138</name>
</gene>
<reference evidence="3 4" key="1">
    <citation type="submission" date="2018-03" db="EMBL/GenBank/DDBJ databases">
        <title>Genomic Encyclopedia of Archaeal and Bacterial Type Strains, Phase II (KMG-II): from individual species to whole genera.</title>
        <authorList>
            <person name="Goeker M."/>
        </authorList>
    </citation>
    <scope>NUCLEOTIDE SEQUENCE [LARGE SCALE GENOMIC DNA]</scope>
    <source>
        <strain evidence="3 4">DSM 24859</strain>
    </source>
</reference>
<evidence type="ECO:0000313" key="4">
    <source>
        <dbReference type="Proteomes" id="UP000240971"/>
    </source>
</evidence>